<keyword evidence="3" id="KW-1185">Reference proteome</keyword>
<sequence length="252" mass="27490">MRSRRAIAIAACVVCAQALLACSSTPAPYGEVAGERFRKGELLQSDTNRMATLAMQQNLDSLFSLMDKLYKRNPGEWPKTADSREAAVEFVRLTVLNRQGWAPLGEARDVQALSKALEPEFEDDRVAAFIYAAADTMVTAHGGKTFYTMVDGLNPQAVHNAARNMEIAAWVLSSRTKADGSPLLLANEIGEAQRNLSFEREMSKIIARLDLMAVYGTEKYRRAVIGYGQGLVAGPFIQFLPVDAVSGVVSAQ</sequence>
<gene>
    <name evidence="2" type="ORF">E8K88_15700</name>
</gene>
<reference evidence="2 3" key="1">
    <citation type="submission" date="2019-04" db="EMBL/GenBank/DDBJ databases">
        <title>Lampropedia sp YIM MLB12 draf genome.</title>
        <authorList>
            <person name="Wang Y.-X."/>
        </authorList>
    </citation>
    <scope>NUCLEOTIDE SEQUENCE [LARGE SCALE GENOMIC DNA]</scope>
    <source>
        <strain evidence="2 3">YIM MLB12</strain>
    </source>
</reference>
<evidence type="ECO:0000313" key="3">
    <source>
        <dbReference type="Proteomes" id="UP000306236"/>
    </source>
</evidence>
<dbReference type="Proteomes" id="UP000306236">
    <property type="component" value="Unassembled WGS sequence"/>
</dbReference>
<keyword evidence="1" id="KW-0732">Signal</keyword>
<dbReference type="OrthoDB" id="5866325at2"/>
<feature type="chain" id="PRO_5020611327" description="Lipoprotein" evidence="1">
    <location>
        <begin position="22"/>
        <end position="252"/>
    </location>
</feature>
<accession>A0A4S5BFV8</accession>
<dbReference type="PROSITE" id="PS51257">
    <property type="entry name" value="PROKAR_LIPOPROTEIN"/>
    <property type="match status" value="1"/>
</dbReference>
<comment type="caution">
    <text evidence="2">The sequence shown here is derived from an EMBL/GenBank/DDBJ whole genome shotgun (WGS) entry which is preliminary data.</text>
</comment>
<feature type="signal peptide" evidence="1">
    <location>
        <begin position="1"/>
        <end position="21"/>
    </location>
</feature>
<dbReference type="AlphaFoldDB" id="A0A4S5BFV8"/>
<protein>
    <recommendedName>
        <fullName evidence="4">Lipoprotein</fullName>
    </recommendedName>
</protein>
<organism evidence="2 3">
    <name type="scientific">Lampropedia aestuarii</name>
    <dbReference type="NCBI Taxonomy" id="2562762"/>
    <lineage>
        <taxon>Bacteria</taxon>
        <taxon>Pseudomonadati</taxon>
        <taxon>Pseudomonadota</taxon>
        <taxon>Betaproteobacteria</taxon>
        <taxon>Burkholderiales</taxon>
        <taxon>Comamonadaceae</taxon>
        <taxon>Lampropedia</taxon>
    </lineage>
</organism>
<proteinExistence type="predicted"/>
<evidence type="ECO:0000313" key="2">
    <source>
        <dbReference type="EMBL" id="THJ31227.1"/>
    </source>
</evidence>
<evidence type="ECO:0000256" key="1">
    <source>
        <dbReference type="SAM" id="SignalP"/>
    </source>
</evidence>
<name>A0A4S5BFV8_9BURK</name>
<evidence type="ECO:0008006" key="4">
    <source>
        <dbReference type="Google" id="ProtNLM"/>
    </source>
</evidence>
<dbReference type="EMBL" id="SSWX01000026">
    <property type="protein sequence ID" value="THJ31227.1"/>
    <property type="molecule type" value="Genomic_DNA"/>
</dbReference>